<reference evidence="1 2" key="1">
    <citation type="submission" date="2017-06" db="EMBL/GenBank/DDBJ databases">
        <title>Genome sequencing of cyanobaciteial culture collection at National Institute for Environmental Studies (NIES).</title>
        <authorList>
            <person name="Hirose Y."/>
            <person name="Shimura Y."/>
            <person name="Fujisawa T."/>
            <person name="Nakamura Y."/>
            <person name="Kawachi M."/>
        </authorList>
    </citation>
    <scope>NUCLEOTIDE SEQUENCE [LARGE SCALE GENOMIC DNA]</scope>
    <source>
        <strain evidence="1 2">NIES-806</strain>
    </source>
</reference>
<accession>A0A1Z4V4G5</accession>
<dbReference type="AlphaFoldDB" id="A0A1Z4V4G5"/>
<dbReference type="KEGG" id="dcm:NIES806_25340"/>
<proteinExistence type="predicted"/>
<dbReference type="Proteomes" id="UP000218702">
    <property type="component" value="Chromosome"/>
</dbReference>
<dbReference type="EMBL" id="AP018316">
    <property type="protein sequence ID" value="BAZ86323.1"/>
    <property type="molecule type" value="Genomic_DNA"/>
</dbReference>
<keyword evidence="2" id="KW-1185">Reference proteome</keyword>
<organism evidence="1 2">
    <name type="scientific">Dolichospermum compactum NIES-806</name>
    <dbReference type="NCBI Taxonomy" id="1973481"/>
    <lineage>
        <taxon>Bacteria</taxon>
        <taxon>Bacillati</taxon>
        <taxon>Cyanobacteriota</taxon>
        <taxon>Cyanophyceae</taxon>
        <taxon>Nostocales</taxon>
        <taxon>Aphanizomenonaceae</taxon>
        <taxon>Dolichospermum</taxon>
        <taxon>Dolichospermum compactum</taxon>
    </lineage>
</organism>
<name>A0A1Z4V4G5_9CYAN</name>
<sequence length="70" mass="8082">MGFSLVLLIIKTTAFFKNWFLCHGDCFLASVYVLSVIIYEISYKNYLDNSTKCCYLNSGMLKDILLKLQL</sequence>
<evidence type="ECO:0000313" key="2">
    <source>
        <dbReference type="Proteomes" id="UP000218702"/>
    </source>
</evidence>
<gene>
    <name evidence="1" type="ORF">NIES806_25340</name>
</gene>
<protein>
    <submittedName>
        <fullName evidence="1">Uncharacterized protein</fullName>
    </submittedName>
</protein>
<evidence type="ECO:0000313" key="1">
    <source>
        <dbReference type="EMBL" id="BAZ86323.1"/>
    </source>
</evidence>